<accession>A0A369QFD0</accession>
<sequence>MLTVVFLLGYLIKRRKARLKNAALSFSTGAFALFLLIVAEELFFSYNSKNKKEVLVASREAPIGGILLKLYEDSTYEIGVLREVRSAGTFVLKSDTLFITATDHPKQNNYITQISFIIKDGYLEQIENTGIGFLEIHVNKLK</sequence>
<evidence type="ECO:0000313" key="2">
    <source>
        <dbReference type="Proteomes" id="UP000253919"/>
    </source>
</evidence>
<proteinExistence type="predicted"/>
<protein>
    <submittedName>
        <fullName evidence="1">Uncharacterized protein</fullName>
    </submittedName>
</protein>
<reference evidence="1 2" key="1">
    <citation type="submission" date="2018-04" db="EMBL/GenBank/DDBJ databases">
        <title>Adhaeribacter sp. HMF7616 genome sequencing and assembly.</title>
        <authorList>
            <person name="Kang H."/>
            <person name="Kang J."/>
            <person name="Cha I."/>
            <person name="Kim H."/>
            <person name="Joh K."/>
        </authorList>
    </citation>
    <scope>NUCLEOTIDE SEQUENCE [LARGE SCALE GENOMIC DNA]</scope>
    <source>
        <strain evidence="1 2">HMF7616</strain>
    </source>
</reference>
<dbReference type="EMBL" id="QASA01000001">
    <property type="protein sequence ID" value="RDC61926.1"/>
    <property type="molecule type" value="Genomic_DNA"/>
</dbReference>
<comment type="caution">
    <text evidence="1">The sequence shown here is derived from an EMBL/GenBank/DDBJ whole genome shotgun (WGS) entry which is preliminary data.</text>
</comment>
<dbReference type="AlphaFoldDB" id="A0A369QFD0"/>
<gene>
    <name evidence="1" type="ORF">AHMF7616_00515</name>
</gene>
<name>A0A369QFD0_9BACT</name>
<evidence type="ECO:0000313" key="1">
    <source>
        <dbReference type="EMBL" id="RDC61926.1"/>
    </source>
</evidence>
<dbReference type="Proteomes" id="UP000253919">
    <property type="component" value="Unassembled WGS sequence"/>
</dbReference>
<keyword evidence="2" id="KW-1185">Reference proteome</keyword>
<organism evidence="1 2">
    <name type="scientific">Adhaeribacter pallidiroseus</name>
    <dbReference type="NCBI Taxonomy" id="2072847"/>
    <lineage>
        <taxon>Bacteria</taxon>
        <taxon>Pseudomonadati</taxon>
        <taxon>Bacteroidota</taxon>
        <taxon>Cytophagia</taxon>
        <taxon>Cytophagales</taxon>
        <taxon>Hymenobacteraceae</taxon>
        <taxon>Adhaeribacter</taxon>
    </lineage>
</organism>